<comment type="caution">
    <text evidence="2">The sequence shown here is derived from an EMBL/GenBank/DDBJ whole genome shotgun (WGS) entry which is preliminary data.</text>
</comment>
<feature type="region of interest" description="Disordered" evidence="1">
    <location>
        <begin position="34"/>
        <end position="61"/>
    </location>
</feature>
<feature type="compositionally biased region" description="Low complexity" evidence="1">
    <location>
        <begin position="45"/>
        <end position="56"/>
    </location>
</feature>
<dbReference type="Proteomes" id="UP001176961">
    <property type="component" value="Unassembled WGS sequence"/>
</dbReference>
<reference evidence="2" key="1">
    <citation type="submission" date="2023-07" db="EMBL/GenBank/DDBJ databases">
        <authorList>
            <consortium name="CYATHOMIX"/>
        </authorList>
    </citation>
    <scope>NUCLEOTIDE SEQUENCE</scope>
    <source>
        <strain evidence="2">N/A</strain>
    </source>
</reference>
<evidence type="ECO:0000313" key="3">
    <source>
        <dbReference type="Proteomes" id="UP001176961"/>
    </source>
</evidence>
<protein>
    <submittedName>
        <fullName evidence="2">Uncharacterized protein</fullName>
    </submittedName>
</protein>
<organism evidence="2 3">
    <name type="scientific">Cylicocyclus nassatus</name>
    <name type="common">Nematode worm</name>
    <dbReference type="NCBI Taxonomy" id="53992"/>
    <lineage>
        <taxon>Eukaryota</taxon>
        <taxon>Metazoa</taxon>
        <taxon>Ecdysozoa</taxon>
        <taxon>Nematoda</taxon>
        <taxon>Chromadorea</taxon>
        <taxon>Rhabditida</taxon>
        <taxon>Rhabditina</taxon>
        <taxon>Rhabditomorpha</taxon>
        <taxon>Strongyloidea</taxon>
        <taxon>Strongylidae</taxon>
        <taxon>Cylicocyclus</taxon>
    </lineage>
</organism>
<dbReference type="AlphaFoldDB" id="A0AA36DJJ1"/>
<name>A0AA36DJJ1_CYLNA</name>
<proteinExistence type="predicted"/>
<feature type="region of interest" description="Disordered" evidence="1">
    <location>
        <begin position="193"/>
        <end position="213"/>
    </location>
</feature>
<evidence type="ECO:0000256" key="1">
    <source>
        <dbReference type="SAM" id="MobiDB-lite"/>
    </source>
</evidence>
<sequence length="403" mass="45101">MEGHDPSTAPDPTSEVVQMTRDQYELLINQLAAASSSPVTAPDTSGPRPSSSSRPSFTKPGLARQFEFNTKVMEALTPIVAFAPEEEGIRANLLKAITLLTQRNELLAVADTDPEVFDFYDQHSKAEAMQVSNPILAAFIREKKKKDDKKPAPTTTRSSMWRARFLPYRPFRFGGAARAPAPQNFQMPFQQGRPFPPRAPHPQEENAEGTAVHNSKMRMWKAVVSQVARREKEGTAMSFRWSLSSQERAEIQGKPALKQWRRTPSQQNQQCGGETILYAKKPMVRNRRLMLYLAGSRSYCRRPDCKAEGSPHIRSAGVQPQKPYAQESIPRTSCEQADGRRQKLSKPTSTRRPFETQAIVPLSASRLPTIQYSIVCSTSGNFGISFRAYVYSAISFSVDFVLT</sequence>
<feature type="region of interest" description="Disordered" evidence="1">
    <location>
        <begin position="304"/>
        <end position="352"/>
    </location>
</feature>
<dbReference type="EMBL" id="CATQJL010000001">
    <property type="protein sequence ID" value="CAJ0588768.1"/>
    <property type="molecule type" value="Genomic_DNA"/>
</dbReference>
<evidence type="ECO:0000313" key="2">
    <source>
        <dbReference type="EMBL" id="CAJ0588768.1"/>
    </source>
</evidence>
<feature type="compositionally biased region" description="Polar residues" evidence="1">
    <location>
        <begin position="34"/>
        <end position="43"/>
    </location>
</feature>
<accession>A0AA36DJJ1</accession>
<gene>
    <name evidence="2" type="ORF">CYNAS_LOCUS751</name>
</gene>
<keyword evidence="3" id="KW-1185">Reference proteome</keyword>